<keyword evidence="1 3" id="KW-0456">Lyase</keyword>
<evidence type="ECO:0000256" key="1">
    <source>
        <dbReference type="ARBA" id="ARBA00023239"/>
    </source>
</evidence>
<dbReference type="EMBL" id="FWFX01000011">
    <property type="protein sequence ID" value="SLN62087.1"/>
    <property type="molecule type" value="Genomic_DNA"/>
</dbReference>
<dbReference type="InterPro" id="IPR011234">
    <property type="entry name" value="Fumarylacetoacetase-like_C"/>
</dbReference>
<dbReference type="PANTHER" id="PTHR30143:SF0">
    <property type="entry name" value="2-KETO-4-PENTENOATE HYDRATASE"/>
    <property type="match status" value="1"/>
</dbReference>
<dbReference type="GO" id="GO:0008684">
    <property type="term" value="F:2-oxopent-4-enoate hydratase activity"/>
    <property type="evidence" value="ECO:0007669"/>
    <property type="project" value="TreeGrafter"/>
</dbReference>
<protein>
    <submittedName>
        <fullName evidence="3">2-hydroxyhexa-2,4-dienoate hydratase</fullName>
        <ecNumber evidence="3">4.2.1.132</ecNumber>
    </submittedName>
</protein>
<reference evidence="3 4" key="1">
    <citation type="submission" date="2017-03" db="EMBL/GenBank/DDBJ databases">
        <authorList>
            <person name="Afonso C.L."/>
            <person name="Miller P.J."/>
            <person name="Scott M.A."/>
            <person name="Spackman E."/>
            <person name="Goraichik I."/>
            <person name="Dimitrov K.M."/>
            <person name="Suarez D.L."/>
            <person name="Swayne D.E."/>
        </authorList>
    </citation>
    <scope>NUCLEOTIDE SEQUENCE [LARGE SCALE GENOMIC DNA]</scope>
    <source>
        <strain evidence="3 4">CECT 7450</strain>
    </source>
</reference>
<dbReference type="InterPro" id="IPR036663">
    <property type="entry name" value="Fumarylacetoacetase_C_sf"/>
</dbReference>
<gene>
    <name evidence="3" type="primary">tesE</name>
    <name evidence="3" type="ORF">ROA7450_03245</name>
</gene>
<dbReference type="Pfam" id="PF01557">
    <property type="entry name" value="FAA_hydrolase"/>
    <property type="match status" value="1"/>
</dbReference>
<organism evidence="3 4">
    <name type="scientific">Roseovarius albus</name>
    <dbReference type="NCBI Taxonomy" id="1247867"/>
    <lineage>
        <taxon>Bacteria</taxon>
        <taxon>Pseudomonadati</taxon>
        <taxon>Pseudomonadota</taxon>
        <taxon>Alphaproteobacteria</taxon>
        <taxon>Rhodobacterales</taxon>
        <taxon>Roseobacteraceae</taxon>
        <taxon>Roseovarius</taxon>
    </lineage>
</organism>
<accession>A0A1X6ZUY9</accession>
<dbReference type="Proteomes" id="UP000193061">
    <property type="component" value="Unassembled WGS sequence"/>
</dbReference>
<dbReference type="Gene3D" id="3.90.850.10">
    <property type="entry name" value="Fumarylacetoacetase-like, C-terminal domain"/>
    <property type="match status" value="1"/>
</dbReference>
<dbReference type="AlphaFoldDB" id="A0A1X6ZUY9"/>
<dbReference type="EC" id="4.2.1.132" evidence="3"/>
<proteinExistence type="predicted"/>
<feature type="domain" description="Fumarylacetoacetase-like C-terminal" evidence="2">
    <location>
        <begin position="81"/>
        <end position="265"/>
    </location>
</feature>
<dbReference type="GO" id="GO:0034856">
    <property type="term" value="F:2-hydroxyhexa-2,4-dienoate hydratase activity"/>
    <property type="evidence" value="ECO:0007669"/>
    <property type="project" value="UniProtKB-EC"/>
</dbReference>
<name>A0A1X6ZUY9_9RHOB</name>
<evidence type="ECO:0000313" key="3">
    <source>
        <dbReference type="EMBL" id="SLN62087.1"/>
    </source>
</evidence>
<dbReference type="InterPro" id="IPR050772">
    <property type="entry name" value="Hydratase-Decarb/MhpD_sf"/>
</dbReference>
<dbReference type="SUPFAM" id="SSF56529">
    <property type="entry name" value="FAH"/>
    <property type="match status" value="1"/>
</dbReference>
<dbReference type="InterPro" id="IPR012690">
    <property type="entry name" value="HpcG"/>
</dbReference>
<keyword evidence="4" id="KW-1185">Reference proteome</keyword>
<dbReference type="GO" id="GO:0018817">
    <property type="term" value="F:2-oxo-hept-3-ene-1,7-dioate hydratase activity"/>
    <property type="evidence" value="ECO:0007669"/>
    <property type="project" value="InterPro"/>
</dbReference>
<dbReference type="OrthoDB" id="9792137at2"/>
<dbReference type="GO" id="GO:0005737">
    <property type="term" value="C:cytoplasm"/>
    <property type="evidence" value="ECO:0007669"/>
    <property type="project" value="TreeGrafter"/>
</dbReference>
<sequence>MALNDKQINALAGAYDEAEATRILTRAPSCLYPDFTMADAYKVQSAWVDLRLAKGEKVIGHKIGLTSRAMQLAVGIDTPDYGVLTDAMVIGDGAVIAPDRFIMPRFEVELGFKLKAPLSGPNVTISEVLNATDWVIPAIEVIDCRSHLVDPETDKPLNVKDSIADNAANGGIIWGGSPQRPGDVDLRMVPGILYRNGKIEETGVSAGVLGHPANGLVWLTRELHKMGAFLAAGEFVLGGSFTRPVAGAPGDTIQCDFGGMGQVSCSIGGDA</sequence>
<dbReference type="NCBIfam" id="TIGR02312">
    <property type="entry name" value="HpaH"/>
    <property type="match status" value="1"/>
</dbReference>
<dbReference type="PANTHER" id="PTHR30143">
    <property type="entry name" value="ACID HYDRATASE"/>
    <property type="match status" value="1"/>
</dbReference>
<evidence type="ECO:0000259" key="2">
    <source>
        <dbReference type="Pfam" id="PF01557"/>
    </source>
</evidence>
<evidence type="ECO:0000313" key="4">
    <source>
        <dbReference type="Proteomes" id="UP000193061"/>
    </source>
</evidence>
<dbReference type="RefSeq" id="WP_085806925.1">
    <property type="nucleotide sequence ID" value="NZ_FWFX01000011.1"/>
</dbReference>